<evidence type="ECO:0000313" key="2">
    <source>
        <dbReference type="EMBL" id="MFB9631690.1"/>
    </source>
</evidence>
<dbReference type="SUPFAM" id="SSF56281">
    <property type="entry name" value="Metallo-hydrolase/oxidoreductase"/>
    <property type="match status" value="1"/>
</dbReference>
<dbReference type="InterPro" id="IPR036866">
    <property type="entry name" value="RibonucZ/Hydroxyglut_hydro"/>
</dbReference>
<evidence type="ECO:0000259" key="1">
    <source>
        <dbReference type="SMART" id="SM00849"/>
    </source>
</evidence>
<dbReference type="CDD" id="cd07740">
    <property type="entry name" value="metallo-hydrolase-like_MBL-fold"/>
    <property type="match status" value="1"/>
</dbReference>
<dbReference type="Gene3D" id="3.60.15.10">
    <property type="entry name" value="Ribonuclease Z/Hydroxyacylglutathione hydrolase-like"/>
    <property type="match status" value="1"/>
</dbReference>
<gene>
    <name evidence="2" type="ORF">ACFFSA_52265</name>
</gene>
<organism evidence="2 3">
    <name type="scientific">Nonomuraea helvata</name>
    <dbReference type="NCBI Taxonomy" id="37484"/>
    <lineage>
        <taxon>Bacteria</taxon>
        <taxon>Bacillati</taxon>
        <taxon>Actinomycetota</taxon>
        <taxon>Actinomycetes</taxon>
        <taxon>Streptosporangiales</taxon>
        <taxon>Streptosporangiaceae</taxon>
        <taxon>Nonomuraea</taxon>
    </lineage>
</organism>
<dbReference type="InterPro" id="IPR001279">
    <property type="entry name" value="Metallo-B-lactamas"/>
</dbReference>
<dbReference type="Pfam" id="PF23023">
    <property type="entry name" value="Anti-Pycsar_Apyc1"/>
    <property type="match status" value="1"/>
</dbReference>
<dbReference type="RefSeq" id="WP_344994241.1">
    <property type="nucleotide sequence ID" value="NZ_BAAAXV010000008.1"/>
</dbReference>
<dbReference type="PANTHER" id="PTHR46018">
    <property type="entry name" value="ZINC PHOSPHODIESTERASE ELAC PROTEIN 1"/>
    <property type="match status" value="1"/>
</dbReference>
<feature type="domain" description="Metallo-beta-lactamase" evidence="1">
    <location>
        <begin position="18"/>
        <end position="219"/>
    </location>
</feature>
<proteinExistence type="predicted"/>
<reference evidence="2 3" key="1">
    <citation type="submission" date="2024-09" db="EMBL/GenBank/DDBJ databases">
        <authorList>
            <person name="Sun Q."/>
            <person name="Mori K."/>
        </authorList>
    </citation>
    <scope>NUCLEOTIDE SEQUENCE [LARGE SCALE GENOMIC DNA]</scope>
    <source>
        <strain evidence="2 3">JCM 3143</strain>
    </source>
</reference>
<comment type="caution">
    <text evidence="2">The sequence shown here is derived from an EMBL/GenBank/DDBJ whole genome shotgun (WGS) entry which is preliminary data.</text>
</comment>
<sequence length="244" mass="26463">MRVRFVGSGDAFGSGGRFQTCVSVTSGDRALLVDCGATSLTALKSQAIDPQSVDAVVISHLHGDHFGGLPFLVLDGQFSRRAKPLHVFGPAGTGERLTQAMETLYPGSSRVTRRFDVEVRELPADGSPSDFHGLAIRAWQVVHECGAPPLAVRVEDDESAFAYSGDTEWTPALAEAARGASLFAVESYTYDRPIRYHLDYRTLRAHLDELRADRVVLTHMSPSMLARLADTDLPAAYDGMALDL</sequence>
<accession>A0ABV5SJ15</accession>
<dbReference type="Proteomes" id="UP001589532">
    <property type="component" value="Unassembled WGS sequence"/>
</dbReference>
<dbReference type="SMART" id="SM00849">
    <property type="entry name" value="Lactamase_B"/>
    <property type="match status" value="1"/>
</dbReference>
<keyword evidence="3" id="KW-1185">Reference proteome</keyword>
<dbReference type="PANTHER" id="PTHR46018:SF7">
    <property type="entry name" value="RIBONUCLEASE Z"/>
    <property type="match status" value="1"/>
</dbReference>
<protein>
    <submittedName>
        <fullName evidence="2">MBL fold metallo-hydrolase</fullName>
    </submittedName>
</protein>
<dbReference type="EMBL" id="JBHMBW010000108">
    <property type="protein sequence ID" value="MFB9631690.1"/>
    <property type="molecule type" value="Genomic_DNA"/>
</dbReference>
<evidence type="ECO:0000313" key="3">
    <source>
        <dbReference type="Proteomes" id="UP001589532"/>
    </source>
</evidence>
<name>A0ABV5SJ15_9ACTN</name>